<keyword evidence="4" id="KW-1185">Reference proteome</keyword>
<name>A0AAW1NJ71_9CHLO</name>
<reference evidence="3 4" key="1">
    <citation type="journal article" date="2024" name="Nat. Commun.">
        <title>Phylogenomics reveals the evolutionary origins of lichenization in chlorophyte algae.</title>
        <authorList>
            <person name="Puginier C."/>
            <person name="Libourel C."/>
            <person name="Otte J."/>
            <person name="Skaloud P."/>
            <person name="Haon M."/>
            <person name="Grisel S."/>
            <person name="Petersen M."/>
            <person name="Berrin J.G."/>
            <person name="Delaux P.M."/>
            <person name="Dal Grande F."/>
            <person name="Keller J."/>
        </authorList>
    </citation>
    <scope>NUCLEOTIDE SEQUENCE [LARGE SCALE GENOMIC DNA]</scope>
    <source>
        <strain evidence="3 4">SAG 2036</strain>
    </source>
</reference>
<dbReference type="SUPFAM" id="SSF51338">
    <property type="entry name" value="Composite domain of metallo-dependent hydrolases"/>
    <property type="match status" value="1"/>
</dbReference>
<dbReference type="InterPro" id="IPR011059">
    <property type="entry name" value="Metal-dep_hydrolase_composite"/>
</dbReference>
<dbReference type="InterPro" id="IPR032466">
    <property type="entry name" value="Metal_Hydrolase"/>
</dbReference>
<evidence type="ECO:0000313" key="4">
    <source>
        <dbReference type="Proteomes" id="UP001465755"/>
    </source>
</evidence>
<protein>
    <recommendedName>
        <fullName evidence="2">Amidohydrolase-related domain-containing protein</fullName>
    </recommendedName>
</protein>
<evidence type="ECO:0000256" key="1">
    <source>
        <dbReference type="ARBA" id="ARBA00022801"/>
    </source>
</evidence>
<dbReference type="PANTHER" id="PTHR43794">
    <property type="entry name" value="AMINOHYDROLASE SSNA-RELATED"/>
    <property type="match status" value="1"/>
</dbReference>
<dbReference type="EMBL" id="JALJOQ010000280">
    <property type="protein sequence ID" value="KAK9786168.1"/>
    <property type="molecule type" value="Genomic_DNA"/>
</dbReference>
<sequence>MARGGVARPEDIDFSLKVYGCRPGKYIENVGWDKDDVWFAHCCMLDTAETKQFADNGIGIAHCPSSNMRLASAMDAREALTVGIKGGARNLGRDDIGEIAPGFAADFVAWKTDAIGFAGGLMDPVAALIYCTPSLGWVDLSVINGEVIVKNGKLQSLDLQALLEEHRQRSEKLCSHLPSWWRTGNKPVEE</sequence>
<evidence type="ECO:0000259" key="2">
    <source>
        <dbReference type="Pfam" id="PF01979"/>
    </source>
</evidence>
<evidence type="ECO:0000313" key="3">
    <source>
        <dbReference type="EMBL" id="KAK9786168.1"/>
    </source>
</evidence>
<feature type="domain" description="Amidohydrolase-related" evidence="2">
    <location>
        <begin position="74"/>
        <end position="147"/>
    </location>
</feature>
<keyword evidence="1" id="KW-0378">Hydrolase</keyword>
<dbReference type="Proteomes" id="UP001465755">
    <property type="component" value="Unassembled WGS sequence"/>
</dbReference>
<dbReference type="Gene3D" id="3.20.20.140">
    <property type="entry name" value="Metal-dependent hydrolases"/>
    <property type="match status" value="1"/>
</dbReference>
<accession>A0AAW1NJ71</accession>
<proteinExistence type="predicted"/>
<dbReference type="Gene3D" id="2.30.40.10">
    <property type="entry name" value="Urease, subunit C, domain 1"/>
    <property type="match status" value="1"/>
</dbReference>
<dbReference type="Pfam" id="PF01979">
    <property type="entry name" value="Amidohydro_1"/>
    <property type="match status" value="1"/>
</dbReference>
<dbReference type="InterPro" id="IPR006680">
    <property type="entry name" value="Amidohydro-rel"/>
</dbReference>
<dbReference type="GO" id="GO:0016810">
    <property type="term" value="F:hydrolase activity, acting on carbon-nitrogen (but not peptide) bonds"/>
    <property type="evidence" value="ECO:0007669"/>
    <property type="project" value="InterPro"/>
</dbReference>
<dbReference type="AlphaFoldDB" id="A0AAW1NJ71"/>
<dbReference type="PANTHER" id="PTHR43794:SF11">
    <property type="entry name" value="AMIDOHYDROLASE-RELATED DOMAIN-CONTAINING PROTEIN"/>
    <property type="match status" value="1"/>
</dbReference>
<dbReference type="InterPro" id="IPR050287">
    <property type="entry name" value="MTA/SAH_deaminase"/>
</dbReference>
<dbReference type="SUPFAM" id="SSF51556">
    <property type="entry name" value="Metallo-dependent hydrolases"/>
    <property type="match status" value="1"/>
</dbReference>
<organism evidence="3 4">
    <name type="scientific">Symbiochloris irregularis</name>
    <dbReference type="NCBI Taxonomy" id="706552"/>
    <lineage>
        <taxon>Eukaryota</taxon>
        <taxon>Viridiplantae</taxon>
        <taxon>Chlorophyta</taxon>
        <taxon>core chlorophytes</taxon>
        <taxon>Trebouxiophyceae</taxon>
        <taxon>Trebouxiales</taxon>
        <taxon>Trebouxiaceae</taxon>
        <taxon>Symbiochloris</taxon>
    </lineage>
</organism>
<gene>
    <name evidence="3" type="ORF">WJX73_005459</name>
</gene>
<comment type="caution">
    <text evidence="3">The sequence shown here is derived from an EMBL/GenBank/DDBJ whole genome shotgun (WGS) entry which is preliminary data.</text>
</comment>